<gene>
    <name evidence="2" type="ORF">GKO32_05635</name>
</gene>
<keyword evidence="1" id="KW-0472">Membrane</keyword>
<feature type="transmembrane region" description="Helical" evidence="1">
    <location>
        <begin position="50"/>
        <end position="73"/>
    </location>
</feature>
<comment type="caution">
    <text evidence="2">The sequence shown here is derived from an EMBL/GenBank/DDBJ whole genome shotgun (WGS) entry which is preliminary data.</text>
</comment>
<feature type="transmembrane region" description="Helical" evidence="1">
    <location>
        <begin position="123"/>
        <end position="146"/>
    </location>
</feature>
<proteinExistence type="predicted"/>
<evidence type="ECO:0000313" key="2">
    <source>
        <dbReference type="EMBL" id="MTD53462.1"/>
    </source>
</evidence>
<sequence>MNYLKSFLPWIAFAVVATQFDWRWAGLTGLVISVGVLLRARSEGRKPDALIIEWSGLAFFVVLTAIAFSVPASPLKNYTGALTELWLAVTAWGSILIGRPFTLGIARMMTPPESWENPLFKRVNLLVTLVWAISFTVGGVAGIALLNYAPHATFALIALKVLGFGVPAVFTVQYPRAVRARIQKAG</sequence>
<name>A0A6N7YN71_9PSEU</name>
<protein>
    <recommendedName>
        <fullName evidence="4">DUF3159 domain-containing protein</fullName>
    </recommendedName>
</protein>
<organism evidence="2 3">
    <name type="scientific">Amycolatopsis pithecellobii</name>
    <dbReference type="NCBI Taxonomy" id="664692"/>
    <lineage>
        <taxon>Bacteria</taxon>
        <taxon>Bacillati</taxon>
        <taxon>Actinomycetota</taxon>
        <taxon>Actinomycetes</taxon>
        <taxon>Pseudonocardiales</taxon>
        <taxon>Pseudonocardiaceae</taxon>
        <taxon>Amycolatopsis</taxon>
    </lineage>
</organism>
<dbReference type="Proteomes" id="UP000440096">
    <property type="component" value="Unassembled WGS sequence"/>
</dbReference>
<reference evidence="2 3" key="1">
    <citation type="submission" date="2019-11" db="EMBL/GenBank/DDBJ databases">
        <title>Draft genome of Amycolatopsis RM579.</title>
        <authorList>
            <person name="Duangmal K."/>
            <person name="Mingma R."/>
        </authorList>
    </citation>
    <scope>NUCLEOTIDE SEQUENCE [LARGE SCALE GENOMIC DNA]</scope>
    <source>
        <strain evidence="2 3">RM579</strain>
    </source>
</reference>
<feature type="transmembrane region" description="Helical" evidence="1">
    <location>
        <begin position="152"/>
        <end position="174"/>
    </location>
</feature>
<dbReference type="RefSeq" id="WP_312867524.1">
    <property type="nucleotide sequence ID" value="NZ_WMBA01000005.1"/>
</dbReference>
<keyword evidence="3" id="KW-1185">Reference proteome</keyword>
<keyword evidence="1" id="KW-0812">Transmembrane</keyword>
<feature type="transmembrane region" description="Helical" evidence="1">
    <location>
        <begin position="85"/>
        <end position="102"/>
    </location>
</feature>
<dbReference type="EMBL" id="WMBA01000005">
    <property type="protein sequence ID" value="MTD53462.1"/>
    <property type="molecule type" value="Genomic_DNA"/>
</dbReference>
<feature type="transmembrane region" description="Helical" evidence="1">
    <location>
        <begin position="20"/>
        <end position="38"/>
    </location>
</feature>
<keyword evidence="1" id="KW-1133">Transmembrane helix</keyword>
<dbReference type="AlphaFoldDB" id="A0A6N7YN71"/>
<evidence type="ECO:0000256" key="1">
    <source>
        <dbReference type="SAM" id="Phobius"/>
    </source>
</evidence>
<evidence type="ECO:0000313" key="3">
    <source>
        <dbReference type="Proteomes" id="UP000440096"/>
    </source>
</evidence>
<accession>A0A6N7YN71</accession>
<evidence type="ECO:0008006" key="4">
    <source>
        <dbReference type="Google" id="ProtNLM"/>
    </source>
</evidence>